<evidence type="ECO:0000313" key="4">
    <source>
        <dbReference type="Proteomes" id="UP000032336"/>
    </source>
</evidence>
<evidence type="ECO:0000313" key="3">
    <source>
        <dbReference type="EMBL" id="KJE76794.1"/>
    </source>
</evidence>
<reference evidence="3 4" key="1">
    <citation type="submission" date="2015-01" db="EMBL/GenBank/DDBJ databases">
        <title>Draft genome of the acidophilic iron oxidizer Ferrimicrobium acidiphilum strain T23.</title>
        <authorList>
            <person name="Poehlein A."/>
            <person name="Eisen S."/>
            <person name="Schloemann M."/>
            <person name="Johnson B.D."/>
            <person name="Daniel R."/>
            <person name="Muehling M."/>
        </authorList>
    </citation>
    <scope>NUCLEOTIDE SEQUENCE [LARGE SCALE GENOMIC DNA]</scope>
    <source>
        <strain evidence="3 4">T23</strain>
    </source>
</reference>
<accession>A0A0D8FV36</accession>
<dbReference type="AlphaFoldDB" id="A0A0D8FV36"/>
<keyword evidence="2" id="KW-1133">Transmembrane helix</keyword>
<organism evidence="3 4">
    <name type="scientific">Ferrimicrobium acidiphilum DSM 19497</name>
    <dbReference type="NCBI Taxonomy" id="1121877"/>
    <lineage>
        <taxon>Bacteria</taxon>
        <taxon>Bacillati</taxon>
        <taxon>Actinomycetota</taxon>
        <taxon>Acidimicrobiia</taxon>
        <taxon>Acidimicrobiales</taxon>
        <taxon>Acidimicrobiaceae</taxon>
        <taxon>Ferrimicrobium</taxon>
    </lineage>
</organism>
<keyword evidence="4" id="KW-1185">Reference proteome</keyword>
<feature type="transmembrane region" description="Helical" evidence="2">
    <location>
        <begin position="79"/>
        <end position="103"/>
    </location>
</feature>
<dbReference type="eggNOG" id="ENOG5031D3V">
    <property type="taxonomic scope" value="Bacteria"/>
</dbReference>
<keyword evidence="2" id="KW-0472">Membrane</keyword>
<feature type="transmembrane region" description="Helical" evidence="2">
    <location>
        <begin position="45"/>
        <end position="67"/>
    </location>
</feature>
<evidence type="ECO:0000256" key="2">
    <source>
        <dbReference type="SAM" id="Phobius"/>
    </source>
</evidence>
<evidence type="ECO:0000256" key="1">
    <source>
        <dbReference type="SAM" id="MobiDB-lite"/>
    </source>
</evidence>
<feature type="compositionally biased region" description="Basic residues" evidence="1">
    <location>
        <begin position="162"/>
        <end position="171"/>
    </location>
</feature>
<dbReference type="GeneID" id="78372635"/>
<dbReference type="OrthoDB" id="9992879at2"/>
<dbReference type="Proteomes" id="UP000032336">
    <property type="component" value="Unassembled WGS sequence"/>
</dbReference>
<dbReference type="EMBL" id="JXUW01000011">
    <property type="protein sequence ID" value="KJE76794.1"/>
    <property type="molecule type" value="Genomic_DNA"/>
</dbReference>
<comment type="caution">
    <text evidence="3">The sequence shown here is derived from an EMBL/GenBank/DDBJ whole genome shotgun (WGS) entry which is preliminary data.</text>
</comment>
<dbReference type="RefSeq" id="WP_035389730.1">
    <property type="nucleotide sequence ID" value="NZ_JQKF01000015.1"/>
</dbReference>
<keyword evidence="2" id="KW-0812">Transmembrane</keyword>
<feature type="transmembrane region" description="Helical" evidence="2">
    <location>
        <begin position="12"/>
        <end position="33"/>
    </location>
</feature>
<proteinExistence type="predicted"/>
<dbReference type="STRING" id="1121877.FEAC_14410"/>
<feature type="region of interest" description="Disordered" evidence="1">
    <location>
        <begin position="123"/>
        <end position="171"/>
    </location>
</feature>
<protein>
    <submittedName>
        <fullName evidence="3">Uncharacterized protein</fullName>
    </submittedName>
</protein>
<gene>
    <name evidence="3" type="ORF">FEAC_14410</name>
</gene>
<feature type="compositionally biased region" description="Low complexity" evidence="1">
    <location>
        <begin position="125"/>
        <end position="142"/>
    </location>
</feature>
<name>A0A0D8FV36_9ACTN</name>
<sequence length="171" mass="18435">MAAPLSKRERQIGFGIVALTAIAYIAIWTPVIIGKVKPAKNASFLNNPAVAITEGLVLMAITAFMIYRNQRRFAGVGAIVVALGAGWGSLVLVAFPLMAWGVFVGFKVDRAQVELRRQARLAKKAGLAPPSSSGSSAAMMAPRPRPTASKRYTPPKPPSKREARRRRNSRP</sequence>